<protein>
    <submittedName>
        <fullName evidence="2">Farnesoic acid O-methyl transferase domain-containing protein</fullName>
    </submittedName>
</protein>
<organism evidence="1 2">
    <name type="scientific">Romanomermis culicivorax</name>
    <name type="common">Nematode worm</name>
    <dbReference type="NCBI Taxonomy" id="13658"/>
    <lineage>
        <taxon>Eukaryota</taxon>
        <taxon>Metazoa</taxon>
        <taxon>Ecdysozoa</taxon>
        <taxon>Nematoda</taxon>
        <taxon>Enoplea</taxon>
        <taxon>Dorylaimia</taxon>
        <taxon>Mermithida</taxon>
        <taxon>Mermithoidea</taxon>
        <taxon>Mermithidae</taxon>
        <taxon>Romanomermis</taxon>
    </lineage>
</organism>
<name>A0A915HR73_ROMCU</name>
<proteinExistence type="predicted"/>
<dbReference type="Proteomes" id="UP000887565">
    <property type="component" value="Unplaced"/>
</dbReference>
<evidence type="ECO:0000313" key="1">
    <source>
        <dbReference type="Proteomes" id="UP000887565"/>
    </source>
</evidence>
<sequence length="269" mass="30329">MTVHHWCKPQQSLNVCVSGVKEVEDNFADFRQWSKFYNRTWSGTSNNVKIVCANKRSIENFRNLRSGHSQELWFTKENPTIGKLQMTPECNNFEAIFDSNVLNGNKAFLNAASGHDIIISFLERSIVISFSGGNKYFIGGNRPDTFLLHGVEIAEGFIDGGNGLDSLDFSQYARSELSVKFYNGVKTVHFLVASGSNKRLDIDRVESFIGRPDAQDIMSTNCNTTFLNLQGGTLQQPDTININESQNRMCIYNLAVELYHSTNVWNQAM</sequence>
<keyword evidence="1" id="KW-1185">Reference proteome</keyword>
<reference evidence="2" key="1">
    <citation type="submission" date="2022-11" db="UniProtKB">
        <authorList>
            <consortium name="WormBaseParasite"/>
        </authorList>
    </citation>
    <scope>IDENTIFICATION</scope>
</reference>
<accession>A0A915HR73</accession>
<evidence type="ECO:0000313" key="2">
    <source>
        <dbReference type="WBParaSite" id="nRc.2.0.1.t03872-RA"/>
    </source>
</evidence>
<dbReference type="AlphaFoldDB" id="A0A915HR73"/>
<dbReference type="WBParaSite" id="nRc.2.0.1.t03872-RA">
    <property type="protein sequence ID" value="nRc.2.0.1.t03872-RA"/>
    <property type="gene ID" value="nRc.2.0.1.g03872"/>
</dbReference>